<evidence type="ECO:0000313" key="3">
    <source>
        <dbReference type="EMBL" id="MCH92006.1"/>
    </source>
</evidence>
<sequence length="89" mass="9736">MVLAVVFGFVMGLAFCDVVGDSVVYGFWLCGFVMFMFLMVVVLDGDGGWLCADCGCVRESSPFFSDHRSMGKMPFLDVETCSVLVPHGF</sequence>
<accession>A0A392MWT4</accession>
<evidence type="ECO:0000256" key="2">
    <source>
        <dbReference type="SAM" id="SignalP"/>
    </source>
</evidence>
<feature type="signal peptide" evidence="2">
    <location>
        <begin position="1"/>
        <end position="16"/>
    </location>
</feature>
<organism evidence="3 4">
    <name type="scientific">Trifolium medium</name>
    <dbReference type="NCBI Taxonomy" id="97028"/>
    <lineage>
        <taxon>Eukaryota</taxon>
        <taxon>Viridiplantae</taxon>
        <taxon>Streptophyta</taxon>
        <taxon>Embryophyta</taxon>
        <taxon>Tracheophyta</taxon>
        <taxon>Spermatophyta</taxon>
        <taxon>Magnoliopsida</taxon>
        <taxon>eudicotyledons</taxon>
        <taxon>Gunneridae</taxon>
        <taxon>Pentapetalae</taxon>
        <taxon>rosids</taxon>
        <taxon>fabids</taxon>
        <taxon>Fabales</taxon>
        <taxon>Fabaceae</taxon>
        <taxon>Papilionoideae</taxon>
        <taxon>50 kb inversion clade</taxon>
        <taxon>NPAAA clade</taxon>
        <taxon>Hologalegina</taxon>
        <taxon>IRL clade</taxon>
        <taxon>Trifolieae</taxon>
        <taxon>Trifolium</taxon>
    </lineage>
</organism>
<protein>
    <recommendedName>
        <fullName evidence="5">Transmembrane protein</fullName>
    </recommendedName>
</protein>
<keyword evidence="4" id="KW-1185">Reference proteome</keyword>
<reference evidence="3 4" key="1">
    <citation type="journal article" date="2018" name="Front. Plant Sci.">
        <title>Red Clover (Trifolium pratense) and Zigzag Clover (T. medium) - A Picture of Genomic Similarities and Differences.</title>
        <authorList>
            <person name="Dluhosova J."/>
            <person name="Istvanek J."/>
            <person name="Nedelnik J."/>
            <person name="Repkova J."/>
        </authorList>
    </citation>
    <scope>NUCLEOTIDE SEQUENCE [LARGE SCALE GENOMIC DNA]</scope>
    <source>
        <strain evidence="4">cv. 10/8</strain>
        <tissue evidence="3">Leaf</tissue>
    </source>
</reference>
<evidence type="ECO:0000256" key="1">
    <source>
        <dbReference type="SAM" id="Phobius"/>
    </source>
</evidence>
<evidence type="ECO:0008006" key="5">
    <source>
        <dbReference type="Google" id="ProtNLM"/>
    </source>
</evidence>
<dbReference type="EMBL" id="LXQA010021661">
    <property type="protein sequence ID" value="MCH92006.1"/>
    <property type="molecule type" value="Genomic_DNA"/>
</dbReference>
<dbReference type="Proteomes" id="UP000265520">
    <property type="component" value="Unassembled WGS sequence"/>
</dbReference>
<proteinExistence type="predicted"/>
<name>A0A392MWT4_9FABA</name>
<evidence type="ECO:0000313" key="4">
    <source>
        <dbReference type="Proteomes" id="UP000265520"/>
    </source>
</evidence>
<keyword evidence="1" id="KW-1133">Transmembrane helix</keyword>
<keyword evidence="2" id="KW-0732">Signal</keyword>
<feature type="transmembrane region" description="Helical" evidence="1">
    <location>
        <begin position="26"/>
        <end position="43"/>
    </location>
</feature>
<dbReference type="AlphaFoldDB" id="A0A392MWT4"/>
<feature type="chain" id="PRO_5017470488" description="Transmembrane protein" evidence="2">
    <location>
        <begin position="17"/>
        <end position="89"/>
    </location>
</feature>
<comment type="caution">
    <text evidence="3">The sequence shown here is derived from an EMBL/GenBank/DDBJ whole genome shotgun (WGS) entry which is preliminary data.</text>
</comment>
<keyword evidence="1" id="KW-0472">Membrane</keyword>
<keyword evidence="1" id="KW-0812">Transmembrane</keyword>